<keyword evidence="2" id="KW-0472">Membrane</keyword>
<feature type="compositionally biased region" description="Pro residues" evidence="1">
    <location>
        <begin position="130"/>
        <end position="141"/>
    </location>
</feature>
<feature type="transmembrane region" description="Helical" evidence="2">
    <location>
        <begin position="25"/>
        <end position="47"/>
    </location>
</feature>
<evidence type="ECO:0000256" key="2">
    <source>
        <dbReference type="SAM" id="Phobius"/>
    </source>
</evidence>
<dbReference type="RefSeq" id="WP_132617000.1">
    <property type="nucleotide sequence ID" value="NZ_SMKQ01000104.1"/>
</dbReference>
<protein>
    <submittedName>
        <fullName evidence="3">Uncharacterized protein</fullName>
    </submittedName>
</protein>
<proteinExistence type="predicted"/>
<dbReference type="Proteomes" id="UP000295302">
    <property type="component" value="Unassembled WGS sequence"/>
</dbReference>
<keyword evidence="2" id="KW-1133">Transmembrane helix</keyword>
<reference evidence="3 4" key="1">
    <citation type="submission" date="2019-03" db="EMBL/GenBank/DDBJ databases">
        <title>Draft genome sequences of novel Actinobacteria.</title>
        <authorList>
            <person name="Sahin N."/>
            <person name="Ay H."/>
            <person name="Saygin H."/>
        </authorList>
    </citation>
    <scope>NUCLEOTIDE SEQUENCE [LARGE SCALE GENOMIC DNA]</scope>
    <source>
        <strain evidence="3 4">CH32</strain>
    </source>
</reference>
<keyword evidence="4" id="KW-1185">Reference proteome</keyword>
<evidence type="ECO:0000256" key="1">
    <source>
        <dbReference type="SAM" id="MobiDB-lite"/>
    </source>
</evidence>
<dbReference type="EMBL" id="SMKQ01000104">
    <property type="protein sequence ID" value="TDD44162.1"/>
    <property type="molecule type" value="Genomic_DNA"/>
</dbReference>
<organism evidence="3 4">
    <name type="scientific">Nonomuraea terrae</name>
    <dbReference type="NCBI Taxonomy" id="2530383"/>
    <lineage>
        <taxon>Bacteria</taxon>
        <taxon>Bacillati</taxon>
        <taxon>Actinomycetota</taxon>
        <taxon>Actinomycetes</taxon>
        <taxon>Streptosporangiales</taxon>
        <taxon>Streptosporangiaceae</taxon>
        <taxon>Nonomuraea</taxon>
    </lineage>
</organism>
<dbReference type="AlphaFoldDB" id="A0A4R4YL41"/>
<evidence type="ECO:0000313" key="3">
    <source>
        <dbReference type="EMBL" id="TDD44162.1"/>
    </source>
</evidence>
<accession>A0A4R4YL41</accession>
<dbReference type="OrthoDB" id="9848661at2"/>
<sequence length="201" mass="20501">MASAGTHPPVLTEHRDRTRERRGRALRVATVAAGLLQLAAAAILIGLPGGSPTLTLVPVPDGEAEPTPGQRPAAALSVRPTASPVPSTPRAEPYDRPAAPQGSPARPASPADTPGAVNGQGAAPRLRGIVPPPDAVAPAPPARRRPVVRSARPYAVLPSPGLTPRASVEPTVKAVRPRKTREPSKVPGQPAAIDEHGAVKG</sequence>
<name>A0A4R4YL41_9ACTN</name>
<feature type="region of interest" description="Disordered" evidence="1">
    <location>
        <begin position="56"/>
        <end position="201"/>
    </location>
</feature>
<keyword evidence="2" id="KW-0812">Transmembrane</keyword>
<feature type="region of interest" description="Disordered" evidence="1">
    <location>
        <begin position="1"/>
        <end position="21"/>
    </location>
</feature>
<gene>
    <name evidence="3" type="ORF">E1286_27710</name>
</gene>
<comment type="caution">
    <text evidence="3">The sequence shown here is derived from an EMBL/GenBank/DDBJ whole genome shotgun (WGS) entry which is preliminary data.</text>
</comment>
<evidence type="ECO:0000313" key="4">
    <source>
        <dbReference type="Proteomes" id="UP000295302"/>
    </source>
</evidence>